<accession>A0A495PJ06</accession>
<dbReference type="RefSeq" id="WP_121346223.1">
    <property type="nucleotide sequence ID" value="NZ_RBLG01000003.1"/>
</dbReference>
<keyword evidence="3" id="KW-1185">Reference proteome</keyword>
<gene>
    <name evidence="2" type="ORF">BC962_2395</name>
</gene>
<sequence length="926" mass="105165">MFNRFLVALVFSTISLISYSQEFSVSGKLIDRDSKLPLEAATVFVESVKDSSLITYTISDKFGVFELKGSTQASKVNLYISFVGYKPYEKLIAIEENRNLKLEAISLSEQIESLGDVVIQGRRAPISIKKDTLEFNVASFKTKKDANVEDLLKELPGVEVDEQGNITVNGKPVNKILVNGKPFFGNDPTIATRNLTKEIVDKIQVTDTKTDSEAFNNEAGDDQNKTINITIDEEKNKGIFGRVAAGGGTDERFEYAGLLNYFDNDLRISALSGGNNINSPGFSFGEIQKMFGNVNYMSISSNGTLNFGGRVFGGGEGITNSRTAGVNYADDIGEKVEISSDYFYSASNSYEDKIRNRENILPERRYFSNLVSNSNSNSDNHAININLKTKIDSTFLIEFKPKFNYTNGDSRYQSSEETLNMEEELTNSSSTNNQAIREGKNFKGDLSLNKRYGSNGGFVKLSIENELNDTDNDNFSQSETLIFGDTPQEILRDQFTDGNQQTNAIEINTNVRVPLLAKKLFMDVEYGFKNQDKDDAQLVYDLDQNLDTYSILNVDQSTDFTNVDRTSRPEIGITYDVDKVRIRLNTGYVFRTLKSDDALRAINFTNDFNAIEFSGNIRYKFSEKTSLYTGFGISNNVPGIRQLSPYIDVSDPLNIVQGNPDLKPAKSHYLYLNLNNYDFQTRTGMYTYININVDNDKVVSRSIIDPSFIRTTTYDNVDGYYQIYANTNYSKNIALDSLRTLNLDVGIGLNASRNVNFNNDVKYASRNFSYSPKLGFRFIWKELFEFRPNYELSYTSNNFDIDNFEDRNFVRHELRLRTITFYPKKLEWNNDIKYNINPDVAPGFETSSVFWNSSLAYSVLKDQGTITFKVYDLLNQNTNSQRTATQDYIQDMESTVLERYFMLGFSYKFNTLGKKGETRKSNFWFD</sequence>
<dbReference type="SUPFAM" id="SSF56935">
    <property type="entry name" value="Porins"/>
    <property type="match status" value="1"/>
</dbReference>
<evidence type="ECO:0000313" key="2">
    <source>
        <dbReference type="EMBL" id="RKS50623.1"/>
    </source>
</evidence>
<organism evidence="2 3">
    <name type="scientific">Gillisia mitskevichiae</name>
    <dbReference type="NCBI Taxonomy" id="270921"/>
    <lineage>
        <taxon>Bacteria</taxon>
        <taxon>Pseudomonadati</taxon>
        <taxon>Bacteroidota</taxon>
        <taxon>Flavobacteriia</taxon>
        <taxon>Flavobacteriales</taxon>
        <taxon>Flavobacteriaceae</taxon>
        <taxon>Gillisia</taxon>
    </lineage>
</organism>
<reference evidence="2 3" key="1">
    <citation type="submission" date="2018-10" db="EMBL/GenBank/DDBJ databases">
        <title>Genomic Encyclopedia of Archaeal and Bacterial Type Strains, Phase II (KMG-II): from individual species to whole genera.</title>
        <authorList>
            <person name="Goeker M."/>
        </authorList>
    </citation>
    <scope>NUCLEOTIDE SEQUENCE [LARGE SCALE GENOMIC DNA]</scope>
    <source>
        <strain evidence="2 3">DSM 19839</strain>
    </source>
</reference>
<dbReference type="OrthoDB" id="1682379at2"/>
<proteinExistence type="predicted"/>
<evidence type="ECO:0000313" key="3">
    <source>
        <dbReference type="Proteomes" id="UP000276282"/>
    </source>
</evidence>
<dbReference type="SUPFAM" id="SSF49464">
    <property type="entry name" value="Carboxypeptidase regulatory domain-like"/>
    <property type="match status" value="1"/>
</dbReference>
<feature type="domain" description="Outer membrane protein beta-barrel" evidence="1">
    <location>
        <begin position="460"/>
        <end position="907"/>
    </location>
</feature>
<keyword evidence="2" id="KW-0675">Receptor</keyword>
<dbReference type="Pfam" id="PF13715">
    <property type="entry name" value="CarbopepD_reg_2"/>
    <property type="match status" value="1"/>
</dbReference>
<comment type="caution">
    <text evidence="2">The sequence shown here is derived from an EMBL/GenBank/DDBJ whole genome shotgun (WGS) entry which is preliminary data.</text>
</comment>
<dbReference type="Pfam" id="PF14905">
    <property type="entry name" value="OMP_b-brl_3"/>
    <property type="match status" value="1"/>
</dbReference>
<dbReference type="InterPro" id="IPR008969">
    <property type="entry name" value="CarboxyPept-like_regulatory"/>
</dbReference>
<dbReference type="AlphaFoldDB" id="A0A495PJ06"/>
<protein>
    <submittedName>
        <fullName evidence="2">Outer membrane receptor protein involved in Fe transport</fullName>
    </submittedName>
</protein>
<dbReference type="InterPro" id="IPR041700">
    <property type="entry name" value="OMP_b-brl_3"/>
</dbReference>
<evidence type="ECO:0000259" key="1">
    <source>
        <dbReference type="Pfam" id="PF14905"/>
    </source>
</evidence>
<name>A0A495PJ06_9FLAO</name>
<dbReference type="Proteomes" id="UP000276282">
    <property type="component" value="Unassembled WGS sequence"/>
</dbReference>
<dbReference type="EMBL" id="RBLG01000003">
    <property type="protein sequence ID" value="RKS50623.1"/>
    <property type="molecule type" value="Genomic_DNA"/>
</dbReference>